<name>A0A0D2IXP0_9EURO</name>
<reference evidence="3 4" key="1">
    <citation type="submission" date="2015-01" db="EMBL/GenBank/DDBJ databases">
        <title>The Genome Sequence of Rhinocladiella mackenzie CBS 650.93.</title>
        <authorList>
            <consortium name="The Broad Institute Genomics Platform"/>
            <person name="Cuomo C."/>
            <person name="de Hoog S."/>
            <person name="Gorbushina A."/>
            <person name="Stielow B."/>
            <person name="Teixiera M."/>
            <person name="Abouelleil A."/>
            <person name="Chapman S.B."/>
            <person name="Priest M."/>
            <person name="Young S.K."/>
            <person name="Wortman J."/>
            <person name="Nusbaum C."/>
            <person name="Birren B."/>
        </authorList>
    </citation>
    <scope>NUCLEOTIDE SEQUENCE [LARGE SCALE GENOMIC DNA]</scope>
    <source>
        <strain evidence="3 4">CBS 650.93</strain>
    </source>
</reference>
<dbReference type="PANTHER" id="PTHR33112:SF9">
    <property type="entry name" value="HETEROKARYON INCOMPATIBILITY DOMAIN-CONTAINING PROTEIN"/>
    <property type="match status" value="1"/>
</dbReference>
<dbReference type="GeneID" id="25290858"/>
<evidence type="ECO:0000256" key="1">
    <source>
        <dbReference type="SAM" id="MobiDB-lite"/>
    </source>
</evidence>
<sequence length="822" mass="93988">MGPSETHSLKLCDDCLNVLTKVEELESGKSPSVIRSESRPDPTPSKSYECYKSEKEFRESDYYKHILPEDDSLDHKSSRADLLESANSGCHLCRWLLNSLDSRAKESYSHTQTRYRRRPGILRKDPMKSPLGLRCAGHYYFSIRCAPDPRDWPVSVQRAGIDQHRHAYQEYVGDERASLIIDSLNGLSKRLLNPINATAKLDDYTPGASTWSLFKYWIENCVSDHPECKRQTFPDTATVLPTRLLDLQDPGEIRLVESKSLPTSNVPVYAALSHSWGTTHEPHLDKETLDSFIEGYPVSALPQTFKDAVTMARRLEIPYLWIDSLCIRQDSTEDWLHESSAMGAIYRNSHLCIAATISKDNASGFLEKRDLTHKRPFIYHDLVVQEDVAMSNDNFNMRQITWCDRIRTLIEWGVDRAPLNQRAWVFQERMLAPRIIHCTSDEFIWECCRGMLSESHPLLTNGGSVAKDAWKHLLRAPESLRDPLSKEQHLKERKAFLQRWSELVATYSSAKLTRFDDKLVACSAIAKEFQPLLGDYVAGLWKAYLPSQLLWSHHTFCGVHLGEKHSMRSRNGPSWSWASLDCRVKLPYYYDASHDPNFDTKEDRRMEEPINLSNSSLVDVLDVNVSLRGEDSTGPVNGGSIRLGRCQMYPIYRSAAFGCRLETEAPDAFEQVQPVRWYWDDRDDPEVADYDPIMKDAFKPESENPEEENIMRYGSPQRFLLIHKKRLAHHSPRLTQMCCVPIAIISTRGMANWYKRGTVAGLIVQFTGGAIGQYRRVGYFCCGKDYLEKVSRVAPEVAFTPPTEWPSAEKYSLEGGYTICIV</sequence>
<protein>
    <recommendedName>
        <fullName evidence="2">Heterokaryon incompatibility domain-containing protein</fullName>
    </recommendedName>
</protein>
<organism evidence="3 4">
    <name type="scientific">Rhinocladiella mackenziei CBS 650.93</name>
    <dbReference type="NCBI Taxonomy" id="1442369"/>
    <lineage>
        <taxon>Eukaryota</taxon>
        <taxon>Fungi</taxon>
        <taxon>Dikarya</taxon>
        <taxon>Ascomycota</taxon>
        <taxon>Pezizomycotina</taxon>
        <taxon>Eurotiomycetes</taxon>
        <taxon>Chaetothyriomycetidae</taxon>
        <taxon>Chaetothyriales</taxon>
        <taxon>Herpotrichiellaceae</taxon>
        <taxon>Rhinocladiella</taxon>
    </lineage>
</organism>
<dbReference type="EMBL" id="KN847476">
    <property type="protein sequence ID" value="KIX08131.1"/>
    <property type="molecule type" value="Genomic_DNA"/>
</dbReference>
<dbReference type="OrthoDB" id="4121234at2759"/>
<feature type="domain" description="Heterokaryon incompatibility" evidence="2">
    <location>
        <begin position="269"/>
        <end position="428"/>
    </location>
</feature>
<keyword evidence="4" id="KW-1185">Reference proteome</keyword>
<gene>
    <name evidence="3" type="ORF">Z518_02787</name>
</gene>
<evidence type="ECO:0000259" key="2">
    <source>
        <dbReference type="Pfam" id="PF06985"/>
    </source>
</evidence>
<dbReference type="HOGENOM" id="CLU_002639_2_12_1"/>
<dbReference type="Proteomes" id="UP000053617">
    <property type="component" value="Unassembled WGS sequence"/>
</dbReference>
<dbReference type="PANTHER" id="PTHR33112">
    <property type="entry name" value="DOMAIN PROTEIN, PUTATIVE-RELATED"/>
    <property type="match status" value="1"/>
</dbReference>
<dbReference type="InterPro" id="IPR010730">
    <property type="entry name" value="HET"/>
</dbReference>
<feature type="region of interest" description="Disordered" evidence="1">
    <location>
        <begin position="26"/>
        <end position="48"/>
    </location>
</feature>
<proteinExistence type="predicted"/>
<dbReference type="RefSeq" id="XP_013275267.1">
    <property type="nucleotide sequence ID" value="XM_013419813.1"/>
</dbReference>
<dbReference type="STRING" id="1442369.A0A0D2IXP0"/>
<dbReference type="Pfam" id="PF06985">
    <property type="entry name" value="HET"/>
    <property type="match status" value="1"/>
</dbReference>
<evidence type="ECO:0000313" key="4">
    <source>
        <dbReference type="Proteomes" id="UP000053617"/>
    </source>
</evidence>
<evidence type="ECO:0000313" key="3">
    <source>
        <dbReference type="EMBL" id="KIX08131.1"/>
    </source>
</evidence>
<dbReference type="AlphaFoldDB" id="A0A0D2IXP0"/>
<accession>A0A0D2IXP0</accession>